<evidence type="ECO:0000256" key="2">
    <source>
        <dbReference type="ARBA" id="ARBA00022670"/>
    </source>
</evidence>
<dbReference type="GO" id="GO:0046872">
    <property type="term" value="F:metal ion binding"/>
    <property type="evidence" value="ECO:0007669"/>
    <property type="project" value="UniProtKB-UniRule"/>
</dbReference>
<dbReference type="PANTHER" id="PTHR11804">
    <property type="entry name" value="PROTEASE M3 THIMET OLIGOPEPTIDASE-RELATED"/>
    <property type="match status" value="1"/>
</dbReference>
<dbReference type="Gene3D" id="1.20.1050.40">
    <property type="entry name" value="Endopeptidase. Chain P, domain 1"/>
    <property type="match status" value="1"/>
</dbReference>
<dbReference type="CDD" id="cd06456">
    <property type="entry name" value="M3A_DCP"/>
    <property type="match status" value="1"/>
</dbReference>
<dbReference type="NCBIfam" id="NF008159">
    <property type="entry name" value="PRK10911.1"/>
    <property type="match status" value="1"/>
</dbReference>
<dbReference type="InterPro" id="IPR001567">
    <property type="entry name" value="Pept_M3A_M3B_dom"/>
</dbReference>
<dbReference type="InterPro" id="IPR045666">
    <property type="entry name" value="OpdA_N"/>
</dbReference>
<feature type="domain" description="Peptidase M3A/M3B catalytic" evidence="10">
    <location>
        <begin position="221"/>
        <end position="675"/>
    </location>
</feature>
<dbReference type="PANTHER" id="PTHR11804:SF84">
    <property type="entry name" value="SACCHAROLYSIN"/>
    <property type="match status" value="1"/>
</dbReference>
<dbReference type="SUPFAM" id="SSF55486">
    <property type="entry name" value="Metalloproteases ('zincins'), catalytic domain"/>
    <property type="match status" value="1"/>
</dbReference>
<keyword evidence="4 9" id="KW-0378">Hydrolase</keyword>
<evidence type="ECO:0000259" key="10">
    <source>
        <dbReference type="Pfam" id="PF01432"/>
    </source>
</evidence>
<evidence type="ECO:0000256" key="9">
    <source>
        <dbReference type="RuleBase" id="RU003435"/>
    </source>
</evidence>
<evidence type="ECO:0000256" key="4">
    <source>
        <dbReference type="ARBA" id="ARBA00022801"/>
    </source>
</evidence>
<comment type="caution">
    <text evidence="12">The sequence shown here is derived from an EMBL/GenBank/DDBJ whole genome shotgun (WGS) entry which is preliminary data.</text>
</comment>
<dbReference type="InterPro" id="IPR024077">
    <property type="entry name" value="Neurolysin/TOP_dom2"/>
</dbReference>
<keyword evidence="6 9" id="KW-0482">Metalloprotease</keyword>
<evidence type="ECO:0000256" key="3">
    <source>
        <dbReference type="ARBA" id="ARBA00022723"/>
    </source>
</evidence>
<dbReference type="Pfam" id="PF01432">
    <property type="entry name" value="Peptidase_M3"/>
    <property type="match status" value="1"/>
</dbReference>
<dbReference type="FunFam" id="3.40.390.10:FF:000009">
    <property type="entry name" value="Oligopeptidase A"/>
    <property type="match status" value="1"/>
</dbReference>
<reference evidence="12 13" key="1">
    <citation type="submission" date="2019-05" db="EMBL/GenBank/DDBJ databases">
        <title>Marinobacter panjinensis sp. nov., a moderately halophilic bacterium isolated from sea tidal flat environment.</title>
        <authorList>
            <person name="Yang W."/>
            <person name="An M."/>
            <person name="He W."/>
            <person name="Luo X."/>
            <person name="Zhu L."/>
            <person name="Chen G."/>
            <person name="Zhang Y."/>
            <person name="Wang Y."/>
        </authorList>
    </citation>
    <scope>NUCLEOTIDE SEQUENCE [LARGE SCALE GENOMIC DNA]</scope>
    <source>
        <strain evidence="12 13">PJ-16</strain>
    </source>
</reference>
<dbReference type="OrthoDB" id="9773538at2"/>
<dbReference type="Pfam" id="PF19310">
    <property type="entry name" value="TOP_N"/>
    <property type="match status" value="1"/>
</dbReference>
<evidence type="ECO:0000256" key="7">
    <source>
        <dbReference type="ARBA" id="ARBA00024603"/>
    </source>
</evidence>
<dbReference type="GO" id="GO:0005829">
    <property type="term" value="C:cytosol"/>
    <property type="evidence" value="ECO:0007669"/>
    <property type="project" value="UniProtKB-ARBA"/>
</dbReference>
<dbReference type="Gene3D" id="3.40.390.10">
    <property type="entry name" value="Collagenase (Catalytic Domain)"/>
    <property type="match status" value="1"/>
</dbReference>
<dbReference type="InterPro" id="IPR024080">
    <property type="entry name" value="Neurolysin/TOP_N"/>
</dbReference>
<keyword evidence="2 9" id="KW-0645">Protease</keyword>
<dbReference type="EC" id="3.4.24.70" evidence="8"/>
<dbReference type="InterPro" id="IPR024079">
    <property type="entry name" value="MetalloPept_cat_dom_sf"/>
</dbReference>
<keyword evidence="13" id="KW-1185">Reference proteome</keyword>
<dbReference type="GO" id="GO:0004222">
    <property type="term" value="F:metalloendopeptidase activity"/>
    <property type="evidence" value="ECO:0007669"/>
    <property type="project" value="UniProtKB-EC"/>
</dbReference>
<evidence type="ECO:0000259" key="11">
    <source>
        <dbReference type="Pfam" id="PF19310"/>
    </source>
</evidence>
<name>A0A4U6R523_9GAMM</name>
<comment type="similarity">
    <text evidence="1 9">Belongs to the peptidase M3 family.</text>
</comment>
<proteinExistence type="inferred from homology"/>
<gene>
    <name evidence="12" type="primary">prlC</name>
    <name evidence="12" type="ORF">FDP08_12950</name>
</gene>
<dbReference type="InterPro" id="IPR034005">
    <property type="entry name" value="M3A_DCP"/>
</dbReference>
<evidence type="ECO:0000256" key="5">
    <source>
        <dbReference type="ARBA" id="ARBA00022833"/>
    </source>
</evidence>
<evidence type="ECO:0000313" key="13">
    <source>
        <dbReference type="Proteomes" id="UP000308488"/>
    </source>
</evidence>
<keyword evidence="3 9" id="KW-0479">Metal-binding</keyword>
<dbReference type="RefSeq" id="WP_137436551.1">
    <property type="nucleotide sequence ID" value="NZ_JANRHC010000002.1"/>
</dbReference>
<organism evidence="12 13">
    <name type="scientific">Marinobacter panjinensis</name>
    <dbReference type="NCBI Taxonomy" id="2576384"/>
    <lineage>
        <taxon>Bacteria</taxon>
        <taxon>Pseudomonadati</taxon>
        <taxon>Pseudomonadota</taxon>
        <taxon>Gammaproteobacteria</taxon>
        <taxon>Pseudomonadales</taxon>
        <taxon>Marinobacteraceae</taxon>
        <taxon>Marinobacter</taxon>
    </lineage>
</organism>
<dbReference type="AlphaFoldDB" id="A0A4U6R523"/>
<evidence type="ECO:0000256" key="6">
    <source>
        <dbReference type="ARBA" id="ARBA00023049"/>
    </source>
</evidence>
<dbReference type="Proteomes" id="UP000308488">
    <property type="component" value="Unassembled WGS sequence"/>
</dbReference>
<dbReference type="Gene3D" id="1.10.1370.10">
    <property type="entry name" value="Neurolysin, domain 3"/>
    <property type="match status" value="1"/>
</dbReference>
<comment type="catalytic activity">
    <reaction evidence="7">
        <text>Hydrolysis of oligopeptides, with broad specificity. Gly or Ala commonly occur as P1 or P1' residues, but more distant residues are also important, as is shown by the fact that Z-Gly-Pro-Gly-|-Gly-Pro-Ala is cleaved, but not Z-(Gly)(5).</text>
        <dbReference type="EC" id="3.4.24.70"/>
    </reaction>
</comment>
<evidence type="ECO:0000256" key="1">
    <source>
        <dbReference type="ARBA" id="ARBA00006040"/>
    </source>
</evidence>
<sequence length="681" mass="77590">MNNPLLTDDLLPRFDHVRTEHMEPAIDQILSENRMKISQIAQQDDPTWETLAQPMQATEDRLERAWSVISHLNGVMNSDELRKVYKTCLEKLTEYSTELSQNAELCDAYKKLAASDEFKELSEAQRKSVENTLRDFHLGGVDLPPEQKKQYADLSMEISELSNRFSDNVLDATQHWFKHITDVEELAGVPESALDGAKQAAQQKDLDGYVITLDFPSFYPVMTYCDNRDLRREVYEAFVTRASDMGPDAGTWDNTPVMAEILKRRHAMAKLLGFNNYAERSLATKMARSVDEVLEFLNQLAAKSKPIAEREFAELKAFAKDTHGVDDLQAWDIGYYSEKLRHDRYDISPETLRPWFPVDKVVPGLFAVAEKLFDIQIEARPEVETWHPDATAYCISRHGEPLAWFYLDLFARQGKRGGAWMADCRVRWRNLRGQLQLPVAFLTCNFTPPVNGKPSLLTHDEVTTMFHEFGHGLHHMLTQVDVLDVSGINGVAWDAVELPSQFLENWCWNPDSLALIASHHETGEPLPEDLLQKMLAAKNFQSGMAMVRQLEFSLFDFRLHAEFTEEAPTNPLDMHRKVRSEIAVVEAPEFNRFPNSFSHVFSGGYAAGYYSYKWAEVLAADAFSLFEERGIFDPETGKAFLENILEKGGSQEPMELFKAFRGREPQVDALLKQNGITDDAA</sequence>
<keyword evidence="5 9" id="KW-0862">Zinc</keyword>
<feature type="domain" description="Oligopeptidase A N-terminal" evidence="11">
    <location>
        <begin position="26"/>
        <end position="147"/>
    </location>
</feature>
<dbReference type="EMBL" id="SZYH01000001">
    <property type="protein sequence ID" value="TKV68934.1"/>
    <property type="molecule type" value="Genomic_DNA"/>
</dbReference>
<protein>
    <recommendedName>
        <fullName evidence="8">oligopeptidase A</fullName>
        <ecNumber evidence="8">3.4.24.70</ecNumber>
    </recommendedName>
</protein>
<accession>A0A4U6R523</accession>
<dbReference type="InterPro" id="IPR045090">
    <property type="entry name" value="Pept_M3A_M3B"/>
</dbReference>
<comment type="cofactor">
    <cofactor evidence="9">
        <name>Zn(2+)</name>
        <dbReference type="ChEBI" id="CHEBI:29105"/>
    </cofactor>
    <text evidence="9">Binds 1 zinc ion.</text>
</comment>
<dbReference type="GO" id="GO:0006518">
    <property type="term" value="P:peptide metabolic process"/>
    <property type="evidence" value="ECO:0007669"/>
    <property type="project" value="TreeGrafter"/>
</dbReference>
<evidence type="ECO:0000313" key="12">
    <source>
        <dbReference type="EMBL" id="TKV68934.1"/>
    </source>
</evidence>
<evidence type="ECO:0000256" key="8">
    <source>
        <dbReference type="ARBA" id="ARBA00026100"/>
    </source>
</evidence>
<dbReference type="GO" id="GO:0006508">
    <property type="term" value="P:proteolysis"/>
    <property type="evidence" value="ECO:0007669"/>
    <property type="project" value="UniProtKB-KW"/>
</dbReference>